<feature type="domain" description="Helicase C-terminal" evidence="8">
    <location>
        <begin position="489"/>
        <end position="667"/>
    </location>
</feature>
<evidence type="ECO:0000256" key="6">
    <source>
        <dbReference type="SAM" id="MobiDB-lite"/>
    </source>
</evidence>
<keyword evidence="10" id="KW-1185">Reference proteome</keyword>
<gene>
    <name evidence="9" type="ORF">PHYBLDRAFT_178870</name>
</gene>
<dbReference type="GO" id="GO:0005524">
    <property type="term" value="F:ATP binding"/>
    <property type="evidence" value="ECO:0007669"/>
    <property type="project" value="UniProtKB-KW"/>
</dbReference>
<evidence type="ECO:0000313" key="10">
    <source>
        <dbReference type="Proteomes" id="UP000077315"/>
    </source>
</evidence>
<feature type="compositionally biased region" description="Polar residues" evidence="6">
    <location>
        <begin position="64"/>
        <end position="86"/>
    </location>
</feature>
<feature type="domain" description="Helicase ATP-binding" evidence="7">
    <location>
        <begin position="286"/>
        <end position="469"/>
    </location>
</feature>
<dbReference type="Gene3D" id="3.30.60.220">
    <property type="match status" value="1"/>
</dbReference>
<dbReference type="InterPro" id="IPR044742">
    <property type="entry name" value="DEAD/DEAH_RhlB"/>
</dbReference>
<sequence>MFIPRSVKKRTNNTEYDSIEDRTRINKKRRSDLALEKKSNLPNYIKESVQTKPKDVADPEIPQTILNSPGSLEEITQNLPNSTTKSLNDKNHNDGSPNVKIQPESTKNDDNDNKDDDDDMDIQADSDDEPIKPFSSDQRRIIPGCDEPVCIICGKYGEYINDDTDNDVCSLECKRIDTDLNSRIYTKQKRTTTSILNDVNAKISPFYVAENLHAKMTNYEEPEDIANMPKWQRDAILKAHEIDVKGDRIPHPICSFDQCKTLGPTLIHNLDQMKWSMATSIQRQAVPAGLAGRDVYAVAPTSSGKTGAFVIPIIVHCRSMSIIHNYKRRAGPYALILAPTRELCQQIETVTKILSKGMRNTRTALLIGGQPLADNIHRLRKGVQIIVGTPGRVLELIKEHPSLFRPWRLQMLVLDEADAMFSLGFGPQVRQILGRLPDTTKRQTSFFSATVNDPKEMESLCRRLTRPIEIRISQPKDGDPNKHPEATNNVRQTILWVENASKAKRLMSIINDPKYFAPPILIFVDSRLGAEFLTRAIQKRNKHLRVVAMHGDKSQAERSAIVAGVNEQEPVWDIVVSTDVLSRGVDLPFVRLVINYDMAPTLEDYVHRIGRAVIRGPLPRDAKQKRGWAITFINSEHEHLLEPFAKMLATKAVAQVTPLPSQLKRYL</sequence>
<dbReference type="GeneID" id="28998960"/>
<evidence type="ECO:0000259" key="8">
    <source>
        <dbReference type="PROSITE" id="PS51194"/>
    </source>
</evidence>
<keyword evidence="2" id="KW-0547">Nucleotide-binding</keyword>
<protein>
    <recommendedName>
        <fullName evidence="1">RNA helicase</fullName>
        <ecNumber evidence="1">3.6.4.13</ecNumber>
    </recommendedName>
</protein>
<accession>A0A162V9Z2</accession>
<dbReference type="CDD" id="cd23022">
    <property type="entry name" value="zf-HIT_DDX59"/>
    <property type="match status" value="1"/>
</dbReference>
<dbReference type="Pfam" id="PF00270">
    <property type="entry name" value="DEAD"/>
    <property type="match status" value="1"/>
</dbReference>
<evidence type="ECO:0000256" key="1">
    <source>
        <dbReference type="ARBA" id="ARBA00012552"/>
    </source>
</evidence>
<reference evidence="10" key="1">
    <citation type="submission" date="2015-06" db="EMBL/GenBank/DDBJ databases">
        <title>Expansion of signal transduction pathways in fungi by whole-genome duplication.</title>
        <authorList>
            <consortium name="DOE Joint Genome Institute"/>
            <person name="Corrochano L.M."/>
            <person name="Kuo A."/>
            <person name="Marcet-Houben M."/>
            <person name="Polaino S."/>
            <person name="Salamov A."/>
            <person name="Villalobos J.M."/>
            <person name="Alvarez M.I."/>
            <person name="Avalos J."/>
            <person name="Benito E.P."/>
            <person name="Benoit I."/>
            <person name="Burger G."/>
            <person name="Camino L.P."/>
            <person name="Canovas D."/>
            <person name="Cerda-Olmedo E."/>
            <person name="Cheng J.-F."/>
            <person name="Dominguez A."/>
            <person name="Elias M."/>
            <person name="Eslava A.P."/>
            <person name="Glaser F."/>
            <person name="Grimwood J."/>
            <person name="Gutierrez G."/>
            <person name="Heitman J."/>
            <person name="Henrissat B."/>
            <person name="Iturriaga E.A."/>
            <person name="Lang B.F."/>
            <person name="Lavin J.L."/>
            <person name="Lee S."/>
            <person name="Li W."/>
            <person name="Lindquist E."/>
            <person name="Lopez-Garcia S."/>
            <person name="Luque E.M."/>
            <person name="Marcos A.T."/>
            <person name="Martin J."/>
            <person name="McCluskey K."/>
            <person name="Medina H.R."/>
            <person name="Miralles-Duran A."/>
            <person name="Miyazaki A."/>
            <person name="Munoz-Torres E."/>
            <person name="Oguiza J.A."/>
            <person name="Ohm R."/>
            <person name="Olmedo M."/>
            <person name="Orejas M."/>
            <person name="Ortiz-Castellanos L."/>
            <person name="Pisabarro A.G."/>
            <person name="Rodriguez-Romero J."/>
            <person name="Ruiz-Herrera J."/>
            <person name="Ruiz-Vazquez R."/>
            <person name="Sanz C."/>
            <person name="Schackwitz W."/>
            <person name="Schmutz J."/>
            <person name="Shahriari M."/>
            <person name="Shelest E."/>
            <person name="Silva-Franco F."/>
            <person name="Soanes D."/>
            <person name="Syed K."/>
            <person name="Tagua V.G."/>
            <person name="Talbot N.J."/>
            <person name="Thon M."/>
            <person name="De vries R.P."/>
            <person name="Wiebenga A."/>
            <person name="Yadav J.S."/>
            <person name="Braun E.L."/>
            <person name="Baker S."/>
            <person name="Garre V."/>
            <person name="Horwitz B."/>
            <person name="Torres-Martinez S."/>
            <person name="Idnurm A."/>
            <person name="Herrera-Estrella A."/>
            <person name="Gabaldon T."/>
            <person name="Grigoriev I.V."/>
        </authorList>
    </citation>
    <scope>NUCLEOTIDE SEQUENCE [LARGE SCALE GENOMIC DNA]</scope>
    <source>
        <strain evidence="10">NRRL 1555(-)</strain>
    </source>
</reference>
<evidence type="ECO:0000256" key="3">
    <source>
        <dbReference type="ARBA" id="ARBA00022801"/>
    </source>
</evidence>
<dbReference type="SMART" id="SM00490">
    <property type="entry name" value="HELICc"/>
    <property type="match status" value="1"/>
</dbReference>
<dbReference type="GO" id="GO:0016787">
    <property type="term" value="F:hydrolase activity"/>
    <property type="evidence" value="ECO:0007669"/>
    <property type="project" value="UniProtKB-KW"/>
</dbReference>
<name>A0A162V9Z2_PHYB8</name>
<evidence type="ECO:0000256" key="2">
    <source>
        <dbReference type="ARBA" id="ARBA00022741"/>
    </source>
</evidence>
<dbReference type="PANTHER" id="PTHR47958">
    <property type="entry name" value="ATP-DEPENDENT RNA HELICASE DBP3"/>
    <property type="match status" value="1"/>
</dbReference>
<dbReference type="CDD" id="cd00268">
    <property type="entry name" value="DEADc"/>
    <property type="match status" value="1"/>
</dbReference>
<evidence type="ECO:0000256" key="5">
    <source>
        <dbReference type="ARBA" id="ARBA00022840"/>
    </source>
</evidence>
<dbReference type="RefSeq" id="XP_018299172.1">
    <property type="nucleotide sequence ID" value="XM_018438054.1"/>
</dbReference>
<dbReference type="InterPro" id="IPR011545">
    <property type="entry name" value="DEAD/DEAH_box_helicase_dom"/>
</dbReference>
<dbReference type="PROSITE" id="PS51194">
    <property type="entry name" value="HELICASE_CTER"/>
    <property type="match status" value="1"/>
</dbReference>
<proteinExistence type="predicted"/>
<dbReference type="VEuPathDB" id="FungiDB:PHYBLDRAFT_178870"/>
<dbReference type="SMART" id="SM00487">
    <property type="entry name" value="DEXDc"/>
    <property type="match status" value="1"/>
</dbReference>
<dbReference type="Pfam" id="PF00271">
    <property type="entry name" value="Helicase_C"/>
    <property type="match status" value="1"/>
</dbReference>
<dbReference type="EC" id="3.6.4.13" evidence="1"/>
<dbReference type="InterPro" id="IPR001650">
    <property type="entry name" value="Helicase_C-like"/>
</dbReference>
<keyword evidence="5" id="KW-0067">ATP-binding</keyword>
<dbReference type="Gene3D" id="3.40.50.300">
    <property type="entry name" value="P-loop containing nucleotide triphosphate hydrolases"/>
    <property type="match status" value="2"/>
</dbReference>
<feature type="compositionally biased region" description="Acidic residues" evidence="6">
    <location>
        <begin position="112"/>
        <end position="128"/>
    </location>
</feature>
<dbReference type="GO" id="GO:0003676">
    <property type="term" value="F:nucleic acid binding"/>
    <property type="evidence" value="ECO:0007669"/>
    <property type="project" value="InterPro"/>
</dbReference>
<organism evidence="9 10">
    <name type="scientific">Phycomyces blakesleeanus (strain ATCC 8743b / DSM 1359 / FGSC 10004 / NBRC 33097 / NRRL 1555)</name>
    <dbReference type="NCBI Taxonomy" id="763407"/>
    <lineage>
        <taxon>Eukaryota</taxon>
        <taxon>Fungi</taxon>
        <taxon>Fungi incertae sedis</taxon>
        <taxon>Mucoromycota</taxon>
        <taxon>Mucoromycotina</taxon>
        <taxon>Mucoromycetes</taxon>
        <taxon>Mucorales</taxon>
        <taxon>Phycomycetaceae</taxon>
        <taxon>Phycomyces</taxon>
    </lineage>
</organism>
<dbReference type="AlphaFoldDB" id="A0A162V9Z2"/>
<dbReference type="Proteomes" id="UP000077315">
    <property type="component" value="Unassembled WGS sequence"/>
</dbReference>
<dbReference type="SUPFAM" id="SSF52540">
    <property type="entry name" value="P-loop containing nucleoside triphosphate hydrolases"/>
    <property type="match status" value="2"/>
</dbReference>
<evidence type="ECO:0000313" key="9">
    <source>
        <dbReference type="EMBL" id="OAD81132.1"/>
    </source>
</evidence>
<evidence type="ECO:0000259" key="7">
    <source>
        <dbReference type="PROSITE" id="PS51192"/>
    </source>
</evidence>
<keyword evidence="3" id="KW-0378">Hydrolase</keyword>
<dbReference type="InterPro" id="IPR027417">
    <property type="entry name" value="P-loop_NTPase"/>
</dbReference>
<dbReference type="InParanoid" id="A0A162V9Z2"/>
<dbReference type="STRING" id="763407.A0A162V9Z2"/>
<evidence type="ECO:0000256" key="4">
    <source>
        <dbReference type="ARBA" id="ARBA00022806"/>
    </source>
</evidence>
<dbReference type="CDD" id="cd18787">
    <property type="entry name" value="SF2_C_DEAD"/>
    <property type="match status" value="1"/>
</dbReference>
<dbReference type="PROSITE" id="PS51192">
    <property type="entry name" value="HELICASE_ATP_BIND_1"/>
    <property type="match status" value="1"/>
</dbReference>
<keyword evidence="4" id="KW-0347">Helicase</keyword>
<dbReference type="GO" id="GO:0003724">
    <property type="term" value="F:RNA helicase activity"/>
    <property type="evidence" value="ECO:0007669"/>
    <property type="project" value="UniProtKB-EC"/>
</dbReference>
<dbReference type="OrthoDB" id="18170at2759"/>
<dbReference type="InterPro" id="IPR014001">
    <property type="entry name" value="Helicase_ATP-bd"/>
</dbReference>
<dbReference type="EMBL" id="KV440971">
    <property type="protein sequence ID" value="OAD81132.1"/>
    <property type="molecule type" value="Genomic_DNA"/>
</dbReference>
<feature type="region of interest" description="Disordered" evidence="6">
    <location>
        <begin position="26"/>
        <end position="139"/>
    </location>
</feature>